<dbReference type="Gene3D" id="3.90.550.50">
    <property type="match status" value="1"/>
</dbReference>
<feature type="non-terminal residue" evidence="10">
    <location>
        <position position="1"/>
    </location>
</feature>
<comment type="caution">
    <text evidence="10">The sequence shown here is derived from an EMBL/GenBank/DDBJ whole genome shotgun (WGS) entry which is preliminary data.</text>
</comment>
<keyword evidence="11" id="KW-1185">Reference proteome</keyword>
<organism evidence="10 11">
    <name type="scientific">Scytalidium lignicola</name>
    <name type="common">Hyphomycete</name>
    <dbReference type="NCBI Taxonomy" id="5539"/>
    <lineage>
        <taxon>Eukaryota</taxon>
        <taxon>Fungi</taxon>
        <taxon>Dikarya</taxon>
        <taxon>Ascomycota</taxon>
        <taxon>Pezizomycotina</taxon>
        <taxon>Leotiomycetes</taxon>
        <taxon>Leotiomycetes incertae sedis</taxon>
        <taxon>Scytalidium</taxon>
    </lineage>
</organism>
<name>A0A3E2GYA3_SCYLI</name>
<proteinExistence type="predicted"/>
<evidence type="ECO:0000256" key="6">
    <source>
        <dbReference type="ARBA" id="ARBA00022989"/>
    </source>
</evidence>
<evidence type="ECO:0000313" key="10">
    <source>
        <dbReference type="EMBL" id="RFU26099.1"/>
    </source>
</evidence>
<feature type="non-terminal residue" evidence="10">
    <location>
        <position position="527"/>
    </location>
</feature>
<dbReference type="AlphaFoldDB" id="A0A3E2GYA3"/>
<dbReference type="EMBL" id="NCSJ02000285">
    <property type="protein sequence ID" value="RFU26099.1"/>
    <property type="molecule type" value="Genomic_DNA"/>
</dbReference>
<evidence type="ECO:0000256" key="4">
    <source>
        <dbReference type="ARBA" id="ARBA00022692"/>
    </source>
</evidence>
<dbReference type="GO" id="GO:0016757">
    <property type="term" value="F:glycosyltransferase activity"/>
    <property type="evidence" value="ECO:0007669"/>
    <property type="project" value="UniProtKB-KW"/>
</dbReference>
<evidence type="ECO:0000256" key="8">
    <source>
        <dbReference type="ARBA" id="ARBA00037847"/>
    </source>
</evidence>
<dbReference type="GO" id="GO:0016020">
    <property type="term" value="C:membrane"/>
    <property type="evidence" value="ECO:0007669"/>
    <property type="project" value="UniProtKB-SubCell"/>
</dbReference>
<evidence type="ECO:0000256" key="3">
    <source>
        <dbReference type="ARBA" id="ARBA00022679"/>
    </source>
</evidence>
<dbReference type="STRING" id="5539.A0A3E2GYA3"/>
<dbReference type="OrthoDB" id="414175at2759"/>
<evidence type="ECO:0000259" key="9">
    <source>
        <dbReference type="Pfam" id="PF02434"/>
    </source>
</evidence>
<feature type="domain" description="Fringe-like glycosyltransferase" evidence="9">
    <location>
        <begin position="232"/>
        <end position="360"/>
    </location>
</feature>
<dbReference type="PANTHER" id="PTHR10811">
    <property type="entry name" value="FRINGE-RELATED"/>
    <property type="match status" value="1"/>
</dbReference>
<gene>
    <name evidence="10" type="ORF">B7463_g10237</name>
</gene>
<accession>A0A3E2GYA3</accession>
<evidence type="ECO:0000256" key="5">
    <source>
        <dbReference type="ARBA" id="ARBA00022968"/>
    </source>
</evidence>
<keyword evidence="4" id="KW-0812">Transmembrane</keyword>
<evidence type="ECO:0000313" key="11">
    <source>
        <dbReference type="Proteomes" id="UP000258309"/>
    </source>
</evidence>
<keyword evidence="2" id="KW-0328">Glycosyltransferase</keyword>
<dbReference type="OMA" id="KWLVTCD"/>
<keyword evidence="7" id="KW-0472">Membrane</keyword>
<dbReference type="GO" id="GO:0012505">
    <property type="term" value="C:endomembrane system"/>
    <property type="evidence" value="ECO:0007669"/>
    <property type="project" value="UniProtKB-SubCell"/>
</dbReference>
<dbReference type="Pfam" id="PF02434">
    <property type="entry name" value="Fringe"/>
    <property type="match status" value="1"/>
</dbReference>
<evidence type="ECO:0000256" key="7">
    <source>
        <dbReference type="ARBA" id="ARBA00023136"/>
    </source>
</evidence>
<keyword evidence="6" id="KW-1133">Transmembrane helix</keyword>
<keyword evidence="5" id="KW-0735">Signal-anchor</keyword>
<comment type="subcellular location">
    <subcellularLocation>
        <location evidence="8">Endomembrane system</location>
        <topology evidence="8">Single-pass membrane protein</topology>
    </subcellularLocation>
    <subcellularLocation>
        <location evidence="1">Membrane</location>
        <topology evidence="1">Single-pass type II membrane protein</topology>
    </subcellularLocation>
</comment>
<dbReference type="FunFam" id="3.90.550.50:FF:000036">
    <property type="entry name" value="Putative glycosyltransferase family 31 protein"/>
    <property type="match status" value="1"/>
</dbReference>
<dbReference type="Proteomes" id="UP000258309">
    <property type="component" value="Unassembled WGS sequence"/>
</dbReference>
<keyword evidence="3" id="KW-0808">Transferase</keyword>
<evidence type="ECO:0000256" key="2">
    <source>
        <dbReference type="ARBA" id="ARBA00022676"/>
    </source>
</evidence>
<sequence>MIKPSLAAHRLLTLRNPLTRAILVALALIALVVTLRGPASPVRSIQQQFHSLRHKSQSSGSPSGRDCFIDGYYLDQLKAKYELDDEIDYAQRYIRFHPQDTRRKSITKIDDFLFPKAFETFKISSAPGEAICLAPFEVPVSKSPDPSTADGSDFLFGISTTFTRLNDPKIGPIKEWSHWLTDGHGKSNGAGLVLRLIDATDAEIAETERKMEALGIDVKVYRSDSEIPMAQRYLSLLPALYNDSSRKHRKWLVMCDDDTFFPSMHALIEKLSVFDYDQDLYIGTLSEDVNAIQRHGSQAFGGAGVFFSMSLATKITALYAQCSTEEKLKESDSGWGMQGDILLRKCIYEHTDVRLSMIQDLFQLDLFGDPSGFYEAGLKPYSLHHFKGGMWHVAKPYQGVQVSHACGEDCFLQRFQSNDDYILSNGYSIAYYPKGIDFDTHQMERTFVPAPDDYGYNLDFKFGPQRKSLLQTGKKAAWLLEESEVQSDGSVRQVYIRRKNDERWVQAPDGPKMFERDGIVELIWISA</sequence>
<evidence type="ECO:0000256" key="1">
    <source>
        <dbReference type="ARBA" id="ARBA00004606"/>
    </source>
</evidence>
<reference evidence="10 11" key="1">
    <citation type="submission" date="2018-05" db="EMBL/GenBank/DDBJ databases">
        <title>Draft genome sequence of Scytalidium lignicola DSM 105466, a ubiquitous saprotrophic fungus.</title>
        <authorList>
            <person name="Buettner E."/>
            <person name="Gebauer A.M."/>
            <person name="Hofrichter M."/>
            <person name="Liers C."/>
            <person name="Kellner H."/>
        </authorList>
    </citation>
    <scope>NUCLEOTIDE SEQUENCE [LARGE SCALE GENOMIC DNA]</scope>
    <source>
        <strain evidence="10 11">DSM 105466</strain>
    </source>
</reference>
<dbReference type="InterPro" id="IPR003378">
    <property type="entry name" value="Fringe-like_glycosylTrfase"/>
</dbReference>
<protein>
    <recommendedName>
        <fullName evidence="9">Fringe-like glycosyltransferase domain-containing protein</fullName>
    </recommendedName>
</protein>